<evidence type="ECO:0000313" key="1">
    <source>
        <dbReference type="EMBL" id="ERM81249.1"/>
    </source>
</evidence>
<protein>
    <submittedName>
        <fullName evidence="1">Uncharacterized protein</fullName>
    </submittedName>
</protein>
<organism evidence="1 2">
    <name type="scientific">Rhodonellum psychrophilum GCM71 = DSM 17998</name>
    <dbReference type="NCBI Taxonomy" id="1123057"/>
    <lineage>
        <taxon>Bacteria</taxon>
        <taxon>Pseudomonadati</taxon>
        <taxon>Bacteroidota</taxon>
        <taxon>Cytophagia</taxon>
        <taxon>Cytophagales</taxon>
        <taxon>Cytophagaceae</taxon>
        <taxon>Rhodonellum</taxon>
    </lineage>
</organism>
<dbReference type="Proteomes" id="UP000016843">
    <property type="component" value="Unassembled WGS sequence"/>
</dbReference>
<reference evidence="1 2" key="1">
    <citation type="journal article" date="2013" name="Genome Announc.">
        <title>Draft Genome Sequence of the Psychrophilic and Alkaliphilic Rhodonellum psychrophilum Strain GCM71T.</title>
        <authorList>
            <person name="Hauptmann A.L."/>
            <person name="Glaring M.A."/>
            <person name="Hallin P.F."/>
            <person name="Prieme A."/>
            <person name="Stougaard P."/>
        </authorList>
    </citation>
    <scope>NUCLEOTIDE SEQUENCE [LARGE SCALE GENOMIC DNA]</scope>
    <source>
        <strain evidence="1 2">GCM71</strain>
    </source>
</reference>
<sequence length="42" mass="4661">MEFPNQPIGSLAKIQALNPGICIPFPNGIETSRKSDYWEPNS</sequence>
<keyword evidence="2" id="KW-1185">Reference proteome</keyword>
<dbReference type="AlphaFoldDB" id="U5BUN4"/>
<dbReference type="EMBL" id="AWXR01000057">
    <property type="protein sequence ID" value="ERM81249.1"/>
    <property type="molecule type" value="Genomic_DNA"/>
</dbReference>
<name>U5BUN4_9BACT</name>
<proteinExistence type="predicted"/>
<gene>
    <name evidence="1" type="ORF">P872_09140</name>
</gene>
<accession>U5BUN4</accession>
<evidence type="ECO:0000313" key="2">
    <source>
        <dbReference type="Proteomes" id="UP000016843"/>
    </source>
</evidence>
<comment type="caution">
    <text evidence="1">The sequence shown here is derived from an EMBL/GenBank/DDBJ whole genome shotgun (WGS) entry which is preliminary data.</text>
</comment>